<dbReference type="Ensembl" id="ENSSSCT00000046431.3">
    <property type="protein sequence ID" value="ENSSSCP00000045995.2"/>
    <property type="gene ID" value="ENSSSCG00000025416.4"/>
</dbReference>
<dbReference type="PANTHER" id="PTHR24347">
    <property type="entry name" value="SERINE/THREONINE-PROTEIN KINASE"/>
    <property type="match status" value="1"/>
</dbReference>
<reference evidence="11" key="4">
    <citation type="submission" date="2025-09" db="UniProtKB">
        <authorList>
            <consortium name="Ensembl"/>
        </authorList>
    </citation>
    <scope>IDENTIFICATION</scope>
</reference>
<dbReference type="Pfam" id="PF00069">
    <property type="entry name" value="Pkinase"/>
    <property type="match status" value="2"/>
</dbReference>
<evidence type="ECO:0000259" key="10">
    <source>
        <dbReference type="PROSITE" id="PS50011"/>
    </source>
</evidence>
<reference evidence="11" key="3">
    <citation type="submission" date="2025-08" db="UniProtKB">
        <authorList>
            <consortium name="Ensembl"/>
        </authorList>
    </citation>
    <scope>IDENTIFICATION</scope>
</reference>
<dbReference type="Bgee" id="ENSSSCG00000025416">
    <property type="expression patterns" value="Expressed in Ammon's horn and 27 other cell types or tissues"/>
</dbReference>
<feature type="compositionally biased region" description="Polar residues" evidence="9">
    <location>
        <begin position="368"/>
        <end position="378"/>
    </location>
</feature>
<evidence type="ECO:0000256" key="6">
    <source>
        <dbReference type="ARBA" id="ARBA00023329"/>
    </source>
</evidence>
<feature type="compositionally biased region" description="Low complexity" evidence="9">
    <location>
        <begin position="286"/>
        <end position="309"/>
    </location>
</feature>
<dbReference type="GO" id="GO:0005524">
    <property type="term" value="F:ATP binding"/>
    <property type="evidence" value="ECO:0007669"/>
    <property type="project" value="InterPro"/>
</dbReference>
<protein>
    <recommendedName>
        <fullName evidence="8">CaM kinase-like vesicle-associated protein</fullName>
    </recommendedName>
</protein>
<dbReference type="SMART" id="SM00220">
    <property type="entry name" value="S_TKc"/>
    <property type="match status" value="1"/>
</dbReference>
<evidence type="ECO:0007829" key="14">
    <source>
        <dbReference type="PeptideAtlas" id="A0A287APW2"/>
    </source>
</evidence>
<evidence type="ECO:0000256" key="1">
    <source>
        <dbReference type="ARBA" id="ARBA00001913"/>
    </source>
</evidence>
<evidence type="ECO:0000256" key="5">
    <source>
        <dbReference type="ARBA" id="ARBA00023136"/>
    </source>
</evidence>
<dbReference type="PROSITE" id="PS50011">
    <property type="entry name" value="PROTEIN_KINASE_DOM"/>
    <property type="match status" value="1"/>
</dbReference>
<keyword evidence="14" id="KW-1267">Proteomics identification</keyword>
<evidence type="ECO:0000256" key="9">
    <source>
        <dbReference type="SAM" id="MobiDB-lite"/>
    </source>
</evidence>
<dbReference type="FunFam" id="3.30.200.20:FF:000155">
    <property type="entry name" value="CaM kinase-like vesicle-associated, like"/>
    <property type="match status" value="1"/>
</dbReference>
<reference evidence="11" key="2">
    <citation type="journal article" date="2020" name="Gigascience">
        <title>An improved pig reference genome sequence to enable pig genetics and genomics research.</title>
        <authorList>
            <person name="Warr A."/>
            <person name="Affara N."/>
            <person name="Aken B."/>
            <person name="Beiki H."/>
            <person name="Bickhart D.M."/>
            <person name="Billis K."/>
            <person name="Chow W."/>
            <person name="Eory L."/>
            <person name="Finlayson H.A."/>
            <person name="Flicek P."/>
            <person name="Giron C.G."/>
            <person name="Griffin D.K."/>
            <person name="Hall R."/>
            <person name="Hannum G."/>
            <person name="Hourlier T."/>
            <person name="Howe K."/>
            <person name="Hume D.A."/>
            <person name="Izuogu O."/>
            <person name="Kim K."/>
            <person name="Koren S."/>
            <person name="Liu H."/>
            <person name="Manchanda N."/>
            <person name="Martin F.J."/>
            <person name="Nonneman D.J."/>
            <person name="O'Connor R.E."/>
            <person name="Phillippy A.M."/>
            <person name="Rohrer G.A."/>
            <person name="Rosen B.D."/>
            <person name="Rund L.A."/>
            <person name="Sargent C.A."/>
            <person name="Schook L.B."/>
            <person name="Schroeder S.G."/>
            <person name="Schwartz A.S."/>
            <person name="Skinner B.M."/>
            <person name="Talbot R."/>
            <person name="Tseng E."/>
            <person name="Tuggle C.K."/>
            <person name="Watson M."/>
            <person name="Smith T.P.L."/>
            <person name="Archibald A.L."/>
        </authorList>
    </citation>
    <scope>NUCLEOTIDE SEQUENCE [LARGE SCALE GENOMIC DNA]</scope>
    <source>
        <strain evidence="11">Duroc</strain>
    </source>
</reference>
<dbReference type="FunFam" id="1.10.510.10:FF:000188">
    <property type="entry name" value="CaM kinase-like vesicle-associated, like"/>
    <property type="match status" value="1"/>
</dbReference>
<evidence type="ECO:0000313" key="12">
    <source>
        <dbReference type="Proteomes" id="UP000008227"/>
    </source>
</evidence>
<evidence type="ECO:0000256" key="4">
    <source>
        <dbReference type="ARBA" id="ARBA00022860"/>
    </source>
</evidence>
<evidence type="ECO:0000256" key="7">
    <source>
        <dbReference type="ARBA" id="ARBA00038588"/>
    </source>
</evidence>
<gene>
    <name evidence="11 13" type="primary">CAMKV</name>
</gene>
<evidence type="ECO:0000256" key="2">
    <source>
        <dbReference type="ARBA" id="ARBA00004284"/>
    </source>
</evidence>
<dbReference type="InterPro" id="IPR011009">
    <property type="entry name" value="Kinase-like_dom_sf"/>
</dbReference>
<keyword evidence="12" id="KW-1185">Reference proteome</keyword>
<sequence>MPFGCVTLGDKKNYNQPSEVTDRYDLGQVIKTEEFCEIFRAKDKTTGKLHTCKKFQKRDGRKVRKAAKNEIGILKMVKHPNILQLVDVFVTRKEYFIFLELNLKLENLVYYNRLKNSKIVISDFHLAKLENGLIKEPCGTPEYLAPEVVGRQRYGRPVDCWAIGVIMYILLSGNPPFYEEVEEDDYENHDKNLFRKILAGDYEFDSPYWDDISQAAKDLVTRLMEVEQDQRITAEEAISHEWISGNAASDKNIKDGVCAQIEKNFARAKWKKAVRVTTLMKRLRAPEQSSTAAAQPAPATDTATPGAADRSATPATDGSTTPATDGSITPATDGSITPATDGSVTPATDRSVTPATDGRATPAMEESTVPTIQSSATPATKAAAIPEPALAQPDSTAPGGATGQALPSSKGKEAAGSAQESRRETS</sequence>
<feature type="domain" description="Protein kinase" evidence="10">
    <location>
        <begin position="1"/>
        <end position="243"/>
    </location>
</feature>
<dbReference type="ExpressionAtlas" id="A0A287APW2">
    <property type="expression patterns" value="baseline and differential"/>
</dbReference>
<dbReference type="Gene3D" id="3.30.200.20">
    <property type="entry name" value="Phosphorylase Kinase, domain 1"/>
    <property type="match status" value="1"/>
</dbReference>
<dbReference type="GO" id="GO:0004672">
    <property type="term" value="F:protein kinase activity"/>
    <property type="evidence" value="ECO:0007669"/>
    <property type="project" value="InterPro"/>
</dbReference>
<dbReference type="VGNC" id="VGNC:86160">
    <property type="gene designation" value="CAMKV"/>
</dbReference>
<dbReference type="Proteomes" id="UP000008227">
    <property type="component" value="Chromosome 13"/>
</dbReference>
<feature type="compositionally biased region" description="Polar residues" evidence="9">
    <location>
        <begin position="313"/>
        <end position="354"/>
    </location>
</feature>
<comment type="subunit">
    <text evidence="7">Interacts with calmodulin, in the presence of calcium.</text>
</comment>
<comment type="cofactor">
    <cofactor evidence="1">
        <name>Ca(2+)</name>
        <dbReference type="ChEBI" id="CHEBI:29108"/>
    </cofactor>
</comment>
<evidence type="ECO:0000256" key="8">
    <source>
        <dbReference type="ARBA" id="ARBA00039200"/>
    </source>
</evidence>
<organism evidence="11 12">
    <name type="scientific">Sus scrofa</name>
    <name type="common">Pig</name>
    <dbReference type="NCBI Taxonomy" id="9823"/>
    <lineage>
        <taxon>Eukaryota</taxon>
        <taxon>Metazoa</taxon>
        <taxon>Chordata</taxon>
        <taxon>Craniata</taxon>
        <taxon>Vertebrata</taxon>
        <taxon>Euteleostomi</taxon>
        <taxon>Mammalia</taxon>
        <taxon>Eutheria</taxon>
        <taxon>Laurasiatheria</taxon>
        <taxon>Artiodactyla</taxon>
        <taxon>Suina</taxon>
        <taxon>Suidae</taxon>
        <taxon>Sus</taxon>
    </lineage>
</organism>
<accession>A0A287APW2</accession>
<comment type="similarity">
    <text evidence="3">Belongs to the protein kinase superfamily. CAMK Ser/Thr protein kinase family.</text>
</comment>
<feature type="region of interest" description="Disordered" evidence="9">
    <location>
        <begin position="284"/>
        <end position="426"/>
    </location>
</feature>
<dbReference type="InterPro" id="IPR000719">
    <property type="entry name" value="Prot_kinase_dom"/>
</dbReference>
<dbReference type="GO" id="GO:0045202">
    <property type="term" value="C:synapse"/>
    <property type="evidence" value="ECO:0007669"/>
    <property type="project" value="UniProtKB-ARBA"/>
</dbReference>
<dbReference type="GO" id="GO:0005516">
    <property type="term" value="F:calmodulin binding"/>
    <property type="evidence" value="ECO:0007669"/>
    <property type="project" value="UniProtKB-KW"/>
</dbReference>
<proteinExistence type="evidence at protein level"/>
<evidence type="ECO:0000313" key="13">
    <source>
        <dbReference type="VGNC" id="VGNC:86160"/>
    </source>
</evidence>
<dbReference type="GO" id="GO:0030659">
    <property type="term" value="C:cytoplasmic vesicle membrane"/>
    <property type="evidence" value="ECO:0007669"/>
    <property type="project" value="UniProtKB-SubCell"/>
</dbReference>
<dbReference type="Gene3D" id="1.10.510.10">
    <property type="entry name" value="Transferase(Phosphotransferase) domain 1"/>
    <property type="match status" value="1"/>
</dbReference>
<dbReference type="SUPFAM" id="SSF56112">
    <property type="entry name" value="Protein kinase-like (PK-like)"/>
    <property type="match status" value="1"/>
</dbReference>
<keyword evidence="5" id="KW-0472">Membrane</keyword>
<dbReference type="GeneTree" id="ENSGT00940000156468"/>
<evidence type="ECO:0000313" key="11">
    <source>
        <dbReference type="Ensembl" id="ENSSSCP00000045995.2"/>
    </source>
</evidence>
<evidence type="ECO:0000256" key="3">
    <source>
        <dbReference type="ARBA" id="ARBA00006692"/>
    </source>
</evidence>
<keyword evidence="6" id="KW-0968">Cytoplasmic vesicle</keyword>
<name>A0A287APW2_PIG</name>
<comment type="subcellular location">
    <subcellularLocation>
        <location evidence="2">Cytoplasmic vesicle membrane</location>
        <topology evidence="2">Peripheral membrane protein</topology>
    </subcellularLocation>
</comment>
<keyword evidence="4" id="KW-0112">Calmodulin-binding</keyword>
<dbReference type="AlphaFoldDB" id="A0A287APW2"/>
<reference evidence="12" key="1">
    <citation type="submission" date="2009-11" db="EMBL/GenBank/DDBJ databases">
        <authorList>
            <consortium name="Porcine genome sequencing project"/>
        </authorList>
    </citation>
    <scope>NUCLEOTIDE SEQUENCE [LARGE SCALE GENOMIC DNA]</scope>
    <source>
        <strain evidence="12">Duroc</strain>
    </source>
</reference>